<accession>A0A2T1GKJ8</accession>
<dbReference type="Proteomes" id="UP000238937">
    <property type="component" value="Unassembled WGS sequence"/>
</dbReference>
<protein>
    <recommendedName>
        <fullName evidence="3">DUF600 domain-containing protein</fullName>
    </recommendedName>
</protein>
<evidence type="ECO:0008006" key="3">
    <source>
        <dbReference type="Google" id="ProtNLM"/>
    </source>
</evidence>
<dbReference type="OrthoDB" id="7949389at2"/>
<reference evidence="1 2" key="1">
    <citation type="submission" date="2018-03" db="EMBL/GenBank/DDBJ databases">
        <title>The ancient ancestry and fast evolution of plastids.</title>
        <authorList>
            <person name="Moore K.R."/>
            <person name="Magnabosco C."/>
            <person name="Momper L."/>
            <person name="Gold D.A."/>
            <person name="Bosak T."/>
            <person name="Fournier G.P."/>
        </authorList>
    </citation>
    <scope>NUCLEOTIDE SEQUENCE [LARGE SCALE GENOMIC DNA]</scope>
    <source>
        <strain evidence="1 2">CCALA 037</strain>
    </source>
</reference>
<dbReference type="Gene3D" id="3.30.500.20">
    <property type="entry name" value="BH3703-like domains"/>
    <property type="match status" value="1"/>
</dbReference>
<proteinExistence type="predicted"/>
<sequence>MTASQVLEIHREIAQLAFNYAPTDWKIFRINMEMVFDENQELDASSMAVYCYKGNALEQDMDYLTDDDLDERLYEYFEVMNNLSLSQGERWTVCDFVITDTGKYKVNYSYDKPPRLSGDILAGEKDTRPSIEPYI</sequence>
<name>A0A2T1GKJ8_9CYAN</name>
<evidence type="ECO:0000313" key="2">
    <source>
        <dbReference type="Proteomes" id="UP000238937"/>
    </source>
</evidence>
<keyword evidence="2" id="KW-1185">Reference proteome</keyword>
<evidence type="ECO:0000313" key="1">
    <source>
        <dbReference type="EMBL" id="PSB58371.1"/>
    </source>
</evidence>
<comment type="caution">
    <text evidence="1">The sequence shown here is derived from an EMBL/GenBank/DDBJ whole genome shotgun (WGS) entry which is preliminary data.</text>
</comment>
<dbReference type="AlphaFoldDB" id="A0A2T1GKJ8"/>
<gene>
    <name evidence="1" type="ORF">C7B77_05065</name>
</gene>
<dbReference type="EMBL" id="PVWO01000038">
    <property type="protein sequence ID" value="PSB58371.1"/>
    <property type="molecule type" value="Genomic_DNA"/>
</dbReference>
<dbReference type="RefSeq" id="WP_106300936.1">
    <property type="nucleotide sequence ID" value="NZ_PVWO01000038.1"/>
</dbReference>
<organism evidence="1 2">
    <name type="scientific">Chamaesiphon polymorphus CCALA 037</name>
    <dbReference type="NCBI Taxonomy" id="2107692"/>
    <lineage>
        <taxon>Bacteria</taxon>
        <taxon>Bacillati</taxon>
        <taxon>Cyanobacteriota</taxon>
        <taxon>Cyanophyceae</taxon>
        <taxon>Gomontiellales</taxon>
        <taxon>Chamaesiphonaceae</taxon>
        <taxon>Chamaesiphon</taxon>
    </lineage>
</organism>
<dbReference type="InterPro" id="IPR036170">
    <property type="entry name" value="YezG-like_sf"/>
</dbReference>
<dbReference type="SUPFAM" id="SSF160424">
    <property type="entry name" value="BH3703-like"/>
    <property type="match status" value="1"/>
</dbReference>